<evidence type="ECO:0000313" key="3">
    <source>
        <dbReference type="Proteomes" id="UP000317410"/>
    </source>
</evidence>
<dbReference type="RefSeq" id="WP_141388158.1">
    <property type="nucleotide sequence ID" value="NZ_BJNQ01000031.1"/>
</dbReference>
<dbReference type="EMBL" id="BJNQ01000031">
    <property type="protein sequence ID" value="GEC76954.1"/>
    <property type="molecule type" value="Genomic_DNA"/>
</dbReference>
<sequence>MGSKVELYSEIRRAARVEGLSVNALAKRFRVHRRTVRQALASPVPPERKVPERRAPKLGAFRLLIDDWLRENLAAPKKQRMTATRMHARLLDEHAADVSYAAVRDYVAKRRREILVEVGRVPEVFVPQLHAPGAEAEVDFGEVWVILAGVKTKCHMFTFRLSHSGKAIHRVYSTQSQEAFLEGHIDAFEEIGGVPNLHIKYDNLTAAVKTVIYGSDRRRVENDRWVLFRSHYGFDAFYCLPGIDGAHEKGGVEGEVGRFRRTWLSPMPEVDSLAELNAQIRRWDARDDRRRVSQRRTTVGDDFAVEQPLLGPLPAERFDPGLVLHPRVDRSGLVTVRMAKYSVPARLIGRQLRVSLRASEVVIFDGREEAARHERVVARGGESIVLDHYLEVLRHKPGALPGSTALAAARQAGVFTAAHEAFWQETRKVNGDSAGTRELIEVLLLHRSMRTADVLAGIRAAVLVGAVTADVVVVEARLHAGGSTLHRHPVAHENTGEQRVVSLTQRRLRDPAAVIAGLPPDRRPLPTVTQYDELLRRRVQATNEREGTTDT</sequence>
<dbReference type="InterPro" id="IPR054353">
    <property type="entry name" value="IstA-like_C"/>
</dbReference>
<organism evidence="2 3">
    <name type="scientific">Microbacterium maritypicum</name>
    <name type="common">Microbacterium liquefaciens</name>
    <dbReference type="NCBI Taxonomy" id="33918"/>
    <lineage>
        <taxon>Bacteria</taxon>
        <taxon>Bacillati</taxon>
        <taxon>Actinomycetota</taxon>
        <taxon>Actinomycetes</taxon>
        <taxon>Micrococcales</taxon>
        <taxon>Microbacteriaceae</taxon>
        <taxon>Microbacterium</taxon>
    </lineage>
</organism>
<comment type="caution">
    <text evidence="2">The sequence shown here is derived from an EMBL/GenBank/DDBJ whole genome shotgun (WGS) entry which is preliminary data.</text>
</comment>
<proteinExistence type="predicted"/>
<reference evidence="2 3" key="1">
    <citation type="submission" date="2019-06" db="EMBL/GenBank/DDBJ databases">
        <title>Whole genome shotgun sequence of Microbacterium liquefaciens NBRC 15037.</title>
        <authorList>
            <person name="Hosoyama A."/>
            <person name="Uohara A."/>
            <person name="Ohji S."/>
            <person name="Ichikawa N."/>
        </authorList>
    </citation>
    <scope>NUCLEOTIDE SEQUENCE [LARGE SCALE GENOMIC DNA]</scope>
    <source>
        <strain evidence="2 3">NBRC 15037</strain>
    </source>
</reference>
<dbReference type="PANTHER" id="PTHR35004">
    <property type="entry name" value="TRANSPOSASE RV3428C-RELATED"/>
    <property type="match status" value="1"/>
</dbReference>
<dbReference type="Pfam" id="PF22483">
    <property type="entry name" value="Mu-transpos_C_2"/>
    <property type="match status" value="1"/>
</dbReference>
<dbReference type="PANTHER" id="PTHR35004:SF7">
    <property type="entry name" value="INTEGRASE PROTEIN"/>
    <property type="match status" value="1"/>
</dbReference>
<gene>
    <name evidence="2" type="ORF">MLI01_30990</name>
</gene>
<feature type="domain" description="Transposase for insertion sequence element IS21-like C-terminal" evidence="1">
    <location>
        <begin position="313"/>
        <end position="382"/>
    </location>
</feature>
<protein>
    <recommendedName>
        <fullName evidence="1">Transposase for insertion sequence element IS21-like C-terminal domain-containing protein</fullName>
    </recommendedName>
</protein>
<name>A0A4Y4BCZ8_MICMQ</name>
<accession>A0A4Y4BCZ8</accession>
<dbReference type="Proteomes" id="UP000317410">
    <property type="component" value="Unassembled WGS sequence"/>
</dbReference>
<evidence type="ECO:0000313" key="2">
    <source>
        <dbReference type="EMBL" id="GEC76954.1"/>
    </source>
</evidence>
<evidence type="ECO:0000259" key="1">
    <source>
        <dbReference type="Pfam" id="PF22483"/>
    </source>
</evidence>
<dbReference type="NCBIfam" id="NF033546">
    <property type="entry name" value="transpos_IS21"/>
    <property type="match status" value="1"/>
</dbReference>
<dbReference type="AlphaFoldDB" id="A0A4Y4BCZ8"/>